<dbReference type="Ensembl" id="ENSCCRT00010116029.1">
    <property type="protein sequence ID" value="ENSCCRP00010104414.1"/>
    <property type="gene ID" value="ENSCCRG00010042123.1"/>
</dbReference>
<name>A0A8C1PA27_CYPCA</name>
<dbReference type="InterPro" id="IPR019381">
    <property type="entry name" value="PACS1/2_C"/>
</dbReference>
<feature type="region of interest" description="Disordered" evidence="3">
    <location>
        <begin position="622"/>
        <end position="643"/>
    </location>
</feature>
<reference evidence="6" key="1">
    <citation type="submission" date="2025-08" db="UniProtKB">
        <authorList>
            <consortium name="Ensembl"/>
        </authorList>
    </citation>
    <scope>IDENTIFICATION</scope>
</reference>
<dbReference type="InterPro" id="IPR057541">
    <property type="entry name" value="PACS1/2_N"/>
</dbReference>
<reference evidence="6" key="2">
    <citation type="submission" date="2025-09" db="UniProtKB">
        <authorList>
            <consortium name="Ensembl"/>
        </authorList>
    </citation>
    <scope>IDENTIFICATION</scope>
</reference>
<feature type="region of interest" description="Disordered" evidence="3">
    <location>
        <begin position="261"/>
        <end position="285"/>
    </location>
</feature>
<evidence type="ECO:0000259" key="4">
    <source>
        <dbReference type="Pfam" id="PF10254"/>
    </source>
</evidence>
<keyword evidence="7" id="KW-1185">Reference proteome</keyword>
<organism evidence="6 7">
    <name type="scientific">Cyprinus carpio</name>
    <name type="common">Common carp</name>
    <dbReference type="NCBI Taxonomy" id="7962"/>
    <lineage>
        <taxon>Eukaryota</taxon>
        <taxon>Metazoa</taxon>
        <taxon>Chordata</taxon>
        <taxon>Craniata</taxon>
        <taxon>Vertebrata</taxon>
        <taxon>Euteleostomi</taxon>
        <taxon>Actinopterygii</taxon>
        <taxon>Neopterygii</taxon>
        <taxon>Teleostei</taxon>
        <taxon>Ostariophysi</taxon>
        <taxon>Cypriniformes</taxon>
        <taxon>Cyprinidae</taxon>
        <taxon>Cyprininae</taxon>
        <taxon>Cyprinus</taxon>
    </lineage>
</organism>
<evidence type="ECO:0000256" key="2">
    <source>
        <dbReference type="ARBA" id="ARBA00022553"/>
    </source>
</evidence>
<evidence type="ECO:0000313" key="7">
    <source>
        <dbReference type="Proteomes" id="UP000694427"/>
    </source>
</evidence>
<dbReference type="GO" id="GO:0072659">
    <property type="term" value="P:protein localization to plasma membrane"/>
    <property type="evidence" value="ECO:0007669"/>
    <property type="project" value="TreeGrafter"/>
</dbReference>
<dbReference type="Proteomes" id="UP000694427">
    <property type="component" value="Unplaced"/>
</dbReference>
<dbReference type="Pfam" id="PF25332">
    <property type="entry name" value="C2_PACS_N"/>
    <property type="match status" value="1"/>
</dbReference>
<feature type="domain" description="Phosphofurin acidic cluster sorting protein 1/2 N-terminal C2" evidence="5">
    <location>
        <begin position="20"/>
        <end position="179"/>
    </location>
</feature>
<feature type="domain" description="Phosphofurin acidic cluster sorting protein 1/2 C-terminal" evidence="4">
    <location>
        <begin position="434"/>
        <end position="620"/>
    </location>
</feature>
<dbReference type="GO" id="GO:0044325">
    <property type="term" value="F:transmembrane transporter binding"/>
    <property type="evidence" value="ECO:0007669"/>
    <property type="project" value="TreeGrafter"/>
</dbReference>
<feature type="region of interest" description="Disordered" evidence="3">
    <location>
        <begin position="297"/>
        <end position="319"/>
    </location>
</feature>
<proteinExistence type="inferred from homology"/>
<feature type="domain" description="Phosphofurin acidic cluster sorting protein 1/2 C-terminal" evidence="4">
    <location>
        <begin position="624"/>
        <end position="782"/>
    </location>
</feature>
<dbReference type="PANTHER" id="PTHR13280:SF15">
    <property type="entry name" value="PHOSPHOFURIN ACIDIC CLUSTER SORTING PROTEIN 2"/>
    <property type="match status" value="1"/>
</dbReference>
<evidence type="ECO:0000256" key="3">
    <source>
        <dbReference type="SAM" id="MobiDB-lite"/>
    </source>
</evidence>
<protein>
    <submittedName>
        <fullName evidence="6">Phosphofurin acidic cluster sorting protein 2</fullName>
    </submittedName>
</protein>
<evidence type="ECO:0000259" key="5">
    <source>
        <dbReference type="Pfam" id="PF25332"/>
    </source>
</evidence>
<dbReference type="AlphaFoldDB" id="A0A8C1PA27"/>
<accession>A0A8C1PA27</accession>
<evidence type="ECO:0000256" key="1">
    <source>
        <dbReference type="ARBA" id="ARBA00008590"/>
    </source>
</evidence>
<sequence>MAERSGRLSFPGSGALNRPVPMNLFATWEIDGSSPNCIPRLCSLTLKKLVVMKELDKELISVVIAVKIQGSKRILRSHEIVLPPAGGVETDLALTFSLQYPHFLKREGNKLQILLQRRKRYKNRTILGYKTLAAGSIDMAEVMQHPAEGGQVLALCSNQKEFLGKVAEIWIYSLSSQPIDHEEAAILGQKIKCSDNYSEEEYESFSSEQEASDDAAQGQVITYTHTNKATSFPSFSVLDSEQDPAEPPPEVEEDLDLESLEFENPSDSGPDLDDDESVLSTPKPKLKPYFEGISLSSSQTEIGSIHSVRSQREPPSPMDPDKIRAVGGKFQMDNESDNVSMGHPEVVTPTTELEMMDSMDSFMQRLPPTGRMTKTESLIIPSNRVEPKLAGRRGRSTSLKERQPSRPPNQRANSLDNECSLDTRCHLQIPRKTVYDQLNHILVSDSHLPDSIILINTSDWQGQYVSEVLQNHGLPVVCTCTIADIQAALSTIISRIQRFCNSNSVTPSPVRIGVAGAQHYLSVVLRLFVDHLTHKTPDWLGYLRFLIIPLGVHPVAKYLASIDYRYNSLFQDSAWRDLFHKPEAPTSAVQDSPDVVSRVTQYMLGANGALQLPIAEISPLLKEASPTPPSSPSVHMSSSPGGGQGELMGLQVDYWIAPSERKKEVEKRDSKNTLKGTFRSLQVSRLPLGGAEATHQPTMSMTVVTKEKNKKVMFLPKKTKDKEAESKSQVIEGISRLICTAKHQQTMLKVLIDGVEWNDVKFFQLAAQWSSHVKHFPLAIFGPSKGPY</sequence>
<comment type="similarity">
    <text evidence="1">Belongs to the PACS family.</text>
</comment>
<keyword evidence="2" id="KW-0597">Phosphoprotein</keyword>
<dbReference type="Pfam" id="PF10254">
    <property type="entry name" value="Pacs-1"/>
    <property type="match status" value="2"/>
</dbReference>
<dbReference type="PANTHER" id="PTHR13280">
    <property type="entry name" value="PHOSPHOFURIN ACIDIC CLUSTER SORTING PROTEIN"/>
    <property type="match status" value="1"/>
</dbReference>
<feature type="compositionally biased region" description="Polar residues" evidence="3">
    <location>
        <begin position="408"/>
        <end position="417"/>
    </location>
</feature>
<evidence type="ECO:0000313" key="6">
    <source>
        <dbReference type="Ensembl" id="ENSCCRP00010104414.1"/>
    </source>
</evidence>
<feature type="region of interest" description="Disordered" evidence="3">
    <location>
        <begin position="378"/>
        <end position="417"/>
    </location>
</feature>